<evidence type="ECO:0000313" key="2">
    <source>
        <dbReference type="Proteomes" id="UP000054270"/>
    </source>
</evidence>
<accession>A0A0D2P5S9</accession>
<gene>
    <name evidence="1" type="ORF">HYPSUDRAFT_120972</name>
</gene>
<dbReference type="AlphaFoldDB" id="A0A0D2P5S9"/>
<dbReference type="Proteomes" id="UP000054270">
    <property type="component" value="Unassembled WGS sequence"/>
</dbReference>
<proteinExistence type="predicted"/>
<dbReference type="OrthoDB" id="3263473at2759"/>
<sequence length="64" mass="7420">LLREEMRRVLKSLEFKALWWDDKQDVRGDEAAELKEGISAYASDQANLQRALAAAFKELWKTPL</sequence>
<dbReference type="EMBL" id="KN817635">
    <property type="protein sequence ID" value="KJA15775.1"/>
    <property type="molecule type" value="Genomic_DNA"/>
</dbReference>
<organism evidence="1 2">
    <name type="scientific">Hypholoma sublateritium (strain FD-334 SS-4)</name>
    <dbReference type="NCBI Taxonomy" id="945553"/>
    <lineage>
        <taxon>Eukaryota</taxon>
        <taxon>Fungi</taxon>
        <taxon>Dikarya</taxon>
        <taxon>Basidiomycota</taxon>
        <taxon>Agaricomycotina</taxon>
        <taxon>Agaricomycetes</taxon>
        <taxon>Agaricomycetidae</taxon>
        <taxon>Agaricales</taxon>
        <taxon>Agaricineae</taxon>
        <taxon>Strophariaceae</taxon>
        <taxon>Hypholoma</taxon>
    </lineage>
</organism>
<name>A0A0D2P5S9_HYPSF</name>
<feature type="non-terminal residue" evidence="1">
    <location>
        <position position="64"/>
    </location>
</feature>
<protein>
    <submittedName>
        <fullName evidence="1">Uncharacterized protein</fullName>
    </submittedName>
</protein>
<dbReference type="OMA" id="INIEDGM"/>
<dbReference type="STRING" id="945553.A0A0D2P5S9"/>
<keyword evidence="2" id="KW-1185">Reference proteome</keyword>
<feature type="non-terminal residue" evidence="1">
    <location>
        <position position="1"/>
    </location>
</feature>
<evidence type="ECO:0000313" key="1">
    <source>
        <dbReference type="EMBL" id="KJA15775.1"/>
    </source>
</evidence>
<reference evidence="2" key="1">
    <citation type="submission" date="2014-04" db="EMBL/GenBank/DDBJ databases">
        <title>Evolutionary Origins and Diversification of the Mycorrhizal Mutualists.</title>
        <authorList>
            <consortium name="DOE Joint Genome Institute"/>
            <consortium name="Mycorrhizal Genomics Consortium"/>
            <person name="Kohler A."/>
            <person name="Kuo A."/>
            <person name="Nagy L.G."/>
            <person name="Floudas D."/>
            <person name="Copeland A."/>
            <person name="Barry K.W."/>
            <person name="Cichocki N."/>
            <person name="Veneault-Fourrey C."/>
            <person name="LaButti K."/>
            <person name="Lindquist E.A."/>
            <person name="Lipzen A."/>
            <person name="Lundell T."/>
            <person name="Morin E."/>
            <person name="Murat C."/>
            <person name="Riley R."/>
            <person name="Ohm R."/>
            <person name="Sun H."/>
            <person name="Tunlid A."/>
            <person name="Henrissat B."/>
            <person name="Grigoriev I.V."/>
            <person name="Hibbett D.S."/>
            <person name="Martin F."/>
        </authorList>
    </citation>
    <scope>NUCLEOTIDE SEQUENCE [LARGE SCALE GENOMIC DNA]</scope>
    <source>
        <strain evidence="2">FD-334 SS-4</strain>
    </source>
</reference>